<gene>
    <name evidence="4" type="ORF">AXF42_Ash014815</name>
</gene>
<evidence type="ECO:0000256" key="1">
    <source>
        <dbReference type="ARBA" id="ARBA00007626"/>
    </source>
</evidence>
<dbReference type="AlphaFoldDB" id="A0A2H9ZWD5"/>
<keyword evidence="4" id="KW-0489">Methyltransferase</keyword>
<feature type="repeat" description="PPR" evidence="3">
    <location>
        <begin position="256"/>
        <end position="290"/>
    </location>
</feature>
<evidence type="ECO:0000313" key="5">
    <source>
        <dbReference type="Proteomes" id="UP000236161"/>
    </source>
</evidence>
<accession>A0A2H9ZWD5</accession>
<evidence type="ECO:0000313" key="4">
    <source>
        <dbReference type="EMBL" id="PKA47619.1"/>
    </source>
</evidence>
<dbReference type="InterPro" id="IPR050872">
    <property type="entry name" value="PPR_P_subfamily"/>
</dbReference>
<dbReference type="GO" id="GO:0008168">
    <property type="term" value="F:methyltransferase activity"/>
    <property type="evidence" value="ECO:0007669"/>
    <property type="project" value="UniProtKB-KW"/>
</dbReference>
<dbReference type="STRING" id="1088818.A0A2H9ZWD5"/>
<keyword evidence="2" id="KW-0677">Repeat</keyword>
<evidence type="ECO:0000256" key="3">
    <source>
        <dbReference type="PROSITE-ProRule" id="PRU00708"/>
    </source>
</evidence>
<feature type="repeat" description="PPR" evidence="3">
    <location>
        <begin position="430"/>
        <end position="464"/>
    </location>
</feature>
<feature type="repeat" description="PPR" evidence="3">
    <location>
        <begin position="221"/>
        <end position="255"/>
    </location>
</feature>
<dbReference type="InterPro" id="IPR011990">
    <property type="entry name" value="TPR-like_helical_dom_sf"/>
</dbReference>
<feature type="repeat" description="PPR" evidence="3">
    <location>
        <begin position="465"/>
        <end position="499"/>
    </location>
</feature>
<dbReference type="Gene3D" id="1.25.40.10">
    <property type="entry name" value="Tetratricopeptide repeat domain"/>
    <property type="match status" value="4"/>
</dbReference>
<sequence length="657" mass="73413">MSHPPPIWSLAGRLSRALIFASKPSQEWSPVLEETVRRFLRSSSSPLTAALVSSVIDPHLLRHHALAAGLFHFASQQPNFSHSPLSFHSLFKSLATSRHHSIFSLLKLAQAQRVPLFPSSISLAASSLLRSGRALDAAGLLKHANCEFPPSLCNALLAAVSASGSFGVARRVFDEMLKKGVQFNTLGFGCFMGKFSRAEELEKTLDVLEKVKQREGCRVDGSIIALMIVDGLCRASRIDDAWRMLEELRERDCKPDFISYRVVSESFRSVGRLEEMEKILKQKRKLGVAPRANDYREFILTLISEKRISAAKELAEAIVDGDFPIEDDVLNALIGSTANVDADSAVLFCKYMIKNERFPSLVVLRHMSRKLCKDGKVDEMWEIFRVIIDKGFFKVLEEYNVVVSFLCKLGRVREAYGVLKEMKKKGFKADTSSYNILMEALCREGLLRPAKKLWDEMFQIGCCSNLQTYNILIKKLSEVGEAKEVQKLFNHLLEKGIIPNDVTYSSVMKVLCQENRINDALEIFCKFLEHDTALAGSTLSTLVLSLCKEGSYVTASHVVRGVSSKIECCDSDFILVKSLADAGEVDVAAKHIEWLTINSPFKLQKILCELLETLSTTPKLDGILQLLQRLRSQDLFSGDATWTKLLEGCKSCVSKLI</sequence>
<organism evidence="4 5">
    <name type="scientific">Apostasia shenzhenica</name>
    <dbReference type="NCBI Taxonomy" id="1088818"/>
    <lineage>
        <taxon>Eukaryota</taxon>
        <taxon>Viridiplantae</taxon>
        <taxon>Streptophyta</taxon>
        <taxon>Embryophyta</taxon>
        <taxon>Tracheophyta</taxon>
        <taxon>Spermatophyta</taxon>
        <taxon>Magnoliopsida</taxon>
        <taxon>Liliopsida</taxon>
        <taxon>Asparagales</taxon>
        <taxon>Orchidaceae</taxon>
        <taxon>Apostasioideae</taxon>
        <taxon>Apostasia</taxon>
    </lineage>
</organism>
<dbReference type="Pfam" id="PF01535">
    <property type="entry name" value="PPR"/>
    <property type="match status" value="3"/>
</dbReference>
<feature type="repeat" description="PPR" evidence="3">
    <location>
        <begin position="500"/>
        <end position="534"/>
    </location>
</feature>
<reference evidence="4 5" key="1">
    <citation type="journal article" date="2017" name="Nature">
        <title>The Apostasia genome and the evolution of orchids.</title>
        <authorList>
            <person name="Zhang G.Q."/>
            <person name="Liu K.W."/>
            <person name="Li Z."/>
            <person name="Lohaus R."/>
            <person name="Hsiao Y.Y."/>
            <person name="Niu S.C."/>
            <person name="Wang J.Y."/>
            <person name="Lin Y.C."/>
            <person name="Xu Q."/>
            <person name="Chen L.J."/>
            <person name="Yoshida K."/>
            <person name="Fujiwara S."/>
            <person name="Wang Z.W."/>
            <person name="Zhang Y.Q."/>
            <person name="Mitsuda N."/>
            <person name="Wang M."/>
            <person name="Liu G.H."/>
            <person name="Pecoraro L."/>
            <person name="Huang H.X."/>
            <person name="Xiao X.J."/>
            <person name="Lin M."/>
            <person name="Wu X.Y."/>
            <person name="Wu W.L."/>
            <person name="Chen Y.Y."/>
            <person name="Chang S.B."/>
            <person name="Sakamoto S."/>
            <person name="Ohme-Takagi M."/>
            <person name="Yagi M."/>
            <person name="Zeng S.J."/>
            <person name="Shen C.Y."/>
            <person name="Yeh C.M."/>
            <person name="Luo Y.B."/>
            <person name="Tsai W.C."/>
            <person name="Van de Peer Y."/>
            <person name="Liu Z.J."/>
        </authorList>
    </citation>
    <scope>NUCLEOTIDE SEQUENCE [LARGE SCALE GENOMIC DNA]</scope>
    <source>
        <strain evidence="5">cv. Shenzhen</strain>
        <tissue evidence="4">Stem</tissue>
    </source>
</reference>
<proteinExistence type="inferred from homology"/>
<feature type="repeat" description="PPR" evidence="3">
    <location>
        <begin position="149"/>
        <end position="183"/>
    </location>
</feature>
<dbReference type="Proteomes" id="UP000236161">
    <property type="component" value="Unassembled WGS sequence"/>
</dbReference>
<dbReference type="GO" id="GO:0032259">
    <property type="term" value="P:methylation"/>
    <property type="evidence" value="ECO:0007669"/>
    <property type="project" value="UniProtKB-KW"/>
</dbReference>
<dbReference type="PANTHER" id="PTHR46128">
    <property type="entry name" value="MITOCHONDRIAL GROUP I INTRON SPLICING FACTOR CCM1"/>
    <property type="match status" value="1"/>
</dbReference>
<name>A0A2H9ZWD5_9ASPA</name>
<comment type="similarity">
    <text evidence="1">Belongs to the PPR family. P subfamily.</text>
</comment>
<dbReference type="InterPro" id="IPR002885">
    <property type="entry name" value="PPR_rpt"/>
</dbReference>
<dbReference type="PROSITE" id="PS51375">
    <property type="entry name" value="PPR"/>
    <property type="match status" value="7"/>
</dbReference>
<dbReference type="EMBL" id="KZ453122">
    <property type="protein sequence ID" value="PKA47619.1"/>
    <property type="molecule type" value="Genomic_DNA"/>
</dbReference>
<dbReference type="PANTHER" id="PTHR46128:SF324">
    <property type="entry name" value="PENTACOTRIPEPTIDE-REPEAT REGION OF PRORP DOMAIN-CONTAINING PROTEIN"/>
    <property type="match status" value="1"/>
</dbReference>
<keyword evidence="5" id="KW-1185">Reference proteome</keyword>
<dbReference type="OrthoDB" id="185373at2759"/>
<keyword evidence="4" id="KW-0808">Transferase</keyword>
<protein>
    <submittedName>
        <fullName evidence="4">Pentatricopeptide repeat-containing protein</fullName>
        <ecNumber evidence="4">2.1.1.204</ecNumber>
    </submittedName>
</protein>
<evidence type="ECO:0000256" key="2">
    <source>
        <dbReference type="ARBA" id="ARBA00022737"/>
    </source>
</evidence>
<dbReference type="EC" id="2.1.1.204" evidence="4"/>
<dbReference type="NCBIfam" id="TIGR00756">
    <property type="entry name" value="PPR"/>
    <property type="match status" value="6"/>
</dbReference>
<dbReference type="Pfam" id="PF13041">
    <property type="entry name" value="PPR_2"/>
    <property type="match status" value="2"/>
</dbReference>
<feature type="repeat" description="PPR" evidence="3">
    <location>
        <begin position="395"/>
        <end position="429"/>
    </location>
</feature>